<proteinExistence type="predicted"/>
<evidence type="ECO:0000313" key="2">
    <source>
        <dbReference type="EMBL" id="CDF39681.1"/>
    </source>
</evidence>
<dbReference type="Pfam" id="PF06325">
    <property type="entry name" value="PrmA"/>
    <property type="match status" value="1"/>
</dbReference>
<protein>
    <submittedName>
        <fullName evidence="2">Arginine N-methyltransferase, putative</fullName>
    </submittedName>
</protein>
<dbReference type="PANTHER" id="PTHR11006:SF4">
    <property type="entry name" value="PROTEIN ARGININE N-METHYLTRANSFERASE 7"/>
    <property type="match status" value="1"/>
</dbReference>
<dbReference type="GeneID" id="17317681"/>
<dbReference type="InterPro" id="IPR025799">
    <property type="entry name" value="Arg_MeTrfase"/>
</dbReference>
<evidence type="ECO:0000256" key="1">
    <source>
        <dbReference type="ARBA" id="ARBA00022691"/>
    </source>
</evidence>
<keyword evidence="1" id="KW-0949">S-adenosyl-L-methionine</keyword>
<dbReference type="RefSeq" id="XP_005709975.1">
    <property type="nucleotide sequence ID" value="XM_005709918.1"/>
</dbReference>
<dbReference type="SUPFAM" id="SSF53335">
    <property type="entry name" value="S-adenosyl-L-methionine-dependent methyltransferases"/>
    <property type="match status" value="1"/>
</dbReference>
<dbReference type="Gene3D" id="3.40.50.150">
    <property type="entry name" value="Vaccinia Virus protein VP39"/>
    <property type="match status" value="1"/>
</dbReference>
<dbReference type="InterPro" id="IPR029063">
    <property type="entry name" value="SAM-dependent_MTases_sf"/>
</dbReference>
<dbReference type="STRING" id="2769.R7QQC1"/>
<accession>R7QQC1</accession>
<gene>
    <name evidence="2" type="ORF">CHC_T00008620001</name>
</gene>
<sequence length="143" mass="15159">MGDRFDGALAGGGRSLMPEVGVVDAVQQLALNETLVTADESGNLVIFRAIQNPYHGGFMVTQECGVTNRDAMTNAIKLSQMTSMLNDNDRCAKYAKALSRALQKRPESRVLDIGTGTGLLAMLAARAGAKHVAASPQLERAVL</sequence>
<dbReference type="CDD" id="cd02440">
    <property type="entry name" value="AdoMet_MTases"/>
    <property type="match status" value="1"/>
</dbReference>
<dbReference type="Gramene" id="CDF39681">
    <property type="protein sequence ID" value="CDF39681"/>
    <property type="gene ID" value="CHC_T00008620001"/>
</dbReference>
<name>R7QQC1_CHOCR</name>
<dbReference type="GO" id="GO:0016274">
    <property type="term" value="F:protein-arginine N-methyltransferase activity"/>
    <property type="evidence" value="ECO:0007669"/>
    <property type="project" value="InterPro"/>
</dbReference>
<dbReference type="KEGG" id="ccp:CHC_T00008620001"/>
<keyword evidence="2" id="KW-0489">Methyltransferase</keyword>
<dbReference type="AlphaFoldDB" id="R7QQC1"/>
<dbReference type="OrthoDB" id="412876at2759"/>
<dbReference type="GO" id="GO:0042054">
    <property type="term" value="F:histone methyltransferase activity"/>
    <property type="evidence" value="ECO:0007669"/>
    <property type="project" value="TreeGrafter"/>
</dbReference>
<dbReference type="EMBL" id="HG002067">
    <property type="protein sequence ID" value="CDF39681.1"/>
    <property type="molecule type" value="Genomic_DNA"/>
</dbReference>
<evidence type="ECO:0000313" key="3">
    <source>
        <dbReference type="Proteomes" id="UP000012073"/>
    </source>
</evidence>
<dbReference type="Proteomes" id="UP000012073">
    <property type="component" value="Unassembled WGS sequence"/>
</dbReference>
<keyword evidence="2" id="KW-0808">Transferase</keyword>
<organism evidence="2 3">
    <name type="scientific">Chondrus crispus</name>
    <name type="common">Carrageen Irish moss</name>
    <name type="synonym">Polymorpha crispa</name>
    <dbReference type="NCBI Taxonomy" id="2769"/>
    <lineage>
        <taxon>Eukaryota</taxon>
        <taxon>Rhodophyta</taxon>
        <taxon>Florideophyceae</taxon>
        <taxon>Rhodymeniophycidae</taxon>
        <taxon>Gigartinales</taxon>
        <taxon>Gigartinaceae</taxon>
        <taxon>Chondrus</taxon>
    </lineage>
</organism>
<dbReference type="GO" id="GO:0032259">
    <property type="term" value="P:methylation"/>
    <property type="evidence" value="ECO:0007669"/>
    <property type="project" value="UniProtKB-KW"/>
</dbReference>
<keyword evidence="3" id="KW-1185">Reference proteome</keyword>
<reference evidence="3" key="1">
    <citation type="journal article" date="2013" name="Proc. Natl. Acad. Sci. U.S.A.">
        <title>Genome structure and metabolic features in the red seaweed Chondrus crispus shed light on evolution of the Archaeplastida.</title>
        <authorList>
            <person name="Collen J."/>
            <person name="Porcel B."/>
            <person name="Carre W."/>
            <person name="Ball S.G."/>
            <person name="Chaparro C."/>
            <person name="Tonon T."/>
            <person name="Barbeyron T."/>
            <person name="Michel G."/>
            <person name="Noel B."/>
            <person name="Valentin K."/>
            <person name="Elias M."/>
            <person name="Artiguenave F."/>
            <person name="Arun A."/>
            <person name="Aury J.M."/>
            <person name="Barbosa-Neto J.F."/>
            <person name="Bothwell J.H."/>
            <person name="Bouget F.Y."/>
            <person name="Brillet L."/>
            <person name="Cabello-Hurtado F."/>
            <person name="Capella-Gutierrez S."/>
            <person name="Charrier B."/>
            <person name="Cladiere L."/>
            <person name="Cock J.M."/>
            <person name="Coelho S.M."/>
            <person name="Colleoni C."/>
            <person name="Czjzek M."/>
            <person name="Da Silva C."/>
            <person name="Delage L."/>
            <person name="Denoeud F."/>
            <person name="Deschamps P."/>
            <person name="Dittami S.M."/>
            <person name="Gabaldon T."/>
            <person name="Gachon C.M."/>
            <person name="Groisillier A."/>
            <person name="Herve C."/>
            <person name="Jabbari K."/>
            <person name="Katinka M."/>
            <person name="Kloareg B."/>
            <person name="Kowalczyk N."/>
            <person name="Labadie K."/>
            <person name="Leblanc C."/>
            <person name="Lopez P.J."/>
            <person name="McLachlan D.H."/>
            <person name="Meslet-Cladiere L."/>
            <person name="Moustafa A."/>
            <person name="Nehr Z."/>
            <person name="Nyvall Collen P."/>
            <person name="Panaud O."/>
            <person name="Partensky F."/>
            <person name="Poulain J."/>
            <person name="Rensing S.A."/>
            <person name="Rousvoal S."/>
            <person name="Samson G."/>
            <person name="Symeonidi A."/>
            <person name="Weissenbach J."/>
            <person name="Zambounis A."/>
            <person name="Wincker P."/>
            <person name="Boyen C."/>
        </authorList>
    </citation>
    <scope>NUCLEOTIDE SEQUENCE [LARGE SCALE GENOMIC DNA]</scope>
    <source>
        <strain evidence="3">cv. Stackhouse</strain>
    </source>
</reference>
<dbReference type="PANTHER" id="PTHR11006">
    <property type="entry name" value="PROTEIN ARGININE N-METHYLTRANSFERASE"/>
    <property type="match status" value="1"/>
</dbReference>